<dbReference type="Proteomes" id="UP000248161">
    <property type="component" value="Unassembled WGS sequence"/>
</dbReference>
<dbReference type="EMBL" id="PSPG01000009">
    <property type="protein sequence ID" value="PXF21326.1"/>
    <property type="molecule type" value="Genomic_DNA"/>
</dbReference>
<dbReference type="AlphaFoldDB" id="A0A2V3HR13"/>
<evidence type="ECO:0000313" key="2">
    <source>
        <dbReference type="EMBL" id="PXF21326.1"/>
    </source>
</evidence>
<name>A0A2V3HR13_9ARCH</name>
<evidence type="ECO:0000313" key="3">
    <source>
        <dbReference type="Proteomes" id="UP000248161"/>
    </source>
</evidence>
<evidence type="ECO:0000259" key="1">
    <source>
        <dbReference type="Pfam" id="PF01370"/>
    </source>
</evidence>
<accession>A0A2V3HR13</accession>
<sequence length="281" mass="30550">MKVAISASDAFVAPYITEMLGDSAVVVPDEALQDSASLDGMLSPCRALIHINSRPADTSVERTDREAYISMREGSRPILDAVDRHGGLHLVILGTLRVHPQWRPGDPYYGLESTLAPRDVAAEGQLWMEENALERAETERPVSIIRTSNVQGVPLNGPPGNGLLHRWAEECQIGWINIPGDGSDVKDFIHVQDLARVVEAVLDDPPPTRESVAVGSGKGISMADLAAVYQSNTGCDTEFGQSDAGEVFGIVDAWVLEERFGFRPRISLEEMMSEAFEAVAR</sequence>
<dbReference type="SUPFAM" id="SSF51735">
    <property type="entry name" value="NAD(P)-binding Rossmann-fold domains"/>
    <property type="match status" value="1"/>
</dbReference>
<dbReference type="InterPro" id="IPR036291">
    <property type="entry name" value="NAD(P)-bd_dom_sf"/>
</dbReference>
<feature type="domain" description="NAD-dependent epimerase/dehydratase" evidence="1">
    <location>
        <begin position="32"/>
        <end position="205"/>
    </location>
</feature>
<dbReference type="InterPro" id="IPR001509">
    <property type="entry name" value="Epimerase_deHydtase"/>
</dbReference>
<proteinExistence type="predicted"/>
<dbReference type="Gene3D" id="3.40.50.720">
    <property type="entry name" value="NAD(P)-binding Rossmann-like Domain"/>
    <property type="match status" value="1"/>
</dbReference>
<gene>
    <name evidence="2" type="ORF">CXX69_04805</name>
</gene>
<organism evidence="2 3">
    <name type="scientific">Candidatus Thalassarchaeum betae</name>
    <dbReference type="NCBI Taxonomy" id="2599289"/>
    <lineage>
        <taxon>Archaea</taxon>
        <taxon>Methanobacteriati</taxon>
        <taxon>Thermoplasmatota</taxon>
        <taxon>Candidatus Poseidoniia</taxon>
        <taxon>Candidatus Poseidoniales</taxon>
        <taxon>Candidatus Thalassarchaeaceae</taxon>
        <taxon>Candidatus Thalassarchaeum</taxon>
    </lineage>
</organism>
<comment type="caution">
    <text evidence="2">The sequence shown here is derived from an EMBL/GenBank/DDBJ whole genome shotgun (WGS) entry which is preliminary data.</text>
</comment>
<reference evidence="2 3" key="1">
    <citation type="journal article" date="2015" name="Nat. Commun.">
        <title>Genomic and transcriptomic evidence for scavenging of diverse organic compounds by widespread deep-sea archaea.</title>
        <authorList>
            <person name="Li M."/>
            <person name="Baker B.J."/>
            <person name="Anantharaman K."/>
            <person name="Jain S."/>
            <person name="Breier J.A."/>
            <person name="Dick G.J."/>
        </authorList>
    </citation>
    <scope>NUCLEOTIDE SEQUENCE [LARGE SCALE GENOMIC DNA]</scope>
    <source>
        <strain evidence="2">Cayman_51_deep</strain>
    </source>
</reference>
<dbReference type="Pfam" id="PF01370">
    <property type="entry name" value="Epimerase"/>
    <property type="match status" value="1"/>
</dbReference>
<protein>
    <recommendedName>
        <fullName evidence="1">NAD-dependent epimerase/dehydratase domain-containing protein</fullName>
    </recommendedName>
</protein>